<dbReference type="AlphaFoldDB" id="A0ABD8AUR8"/>
<organism evidence="2 3">
    <name type="scientific">Paenibacillus amylolyticus</name>
    <dbReference type="NCBI Taxonomy" id="1451"/>
    <lineage>
        <taxon>Bacteria</taxon>
        <taxon>Bacillati</taxon>
        <taxon>Bacillota</taxon>
        <taxon>Bacilli</taxon>
        <taxon>Bacillales</taxon>
        <taxon>Paenibacillaceae</taxon>
        <taxon>Paenibacillus</taxon>
    </lineage>
</organism>
<dbReference type="RefSeq" id="WP_338707745.1">
    <property type="nucleotide sequence ID" value="NZ_CP145892.1"/>
</dbReference>
<accession>A0ABD8AUR8</accession>
<evidence type="ECO:0000256" key="1">
    <source>
        <dbReference type="SAM" id="MobiDB-lite"/>
    </source>
</evidence>
<reference evidence="2 3" key="1">
    <citation type="submission" date="2024-02" db="EMBL/GenBank/DDBJ databases">
        <title>Complete sequences of two Paenibacillus sp. strains and one Lysinibacillus strain isolated from the environment on STAA medium highlight biotechnological potential.</title>
        <authorList>
            <person name="Attere S.A."/>
            <person name="Piche L.C."/>
            <person name="Intertaglia L."/>
            <person name="Lami R."/>
            <person name="Charette S.J."/>
            <person name="Vincent A.T."/>
        </authorList>
    </citation>
    <scope>NUCLEOTIDE SEQUENCE [LARGE SCALE GENOMIC DNA]</scope>
    <source>
        <strain evidence="2 3">Y5S-7</strain>
    </source>
</reference>
<dbReference type="GeneID" id="93474572"/>
<dbReference type="EMBL" id="CP145892">
    <property type="protein sequence ID" value="WWP21337.1"/>
    <property type="molecule type" value="Genomic_DNA"/>
</dbReference>
<name>A0ABD8AUR8_PAEAM</name>
<evidence type="ECO:0000313" key="3">
    <source>
        <dbReference type="Proteomes" id="UP001364764"/>
    </source>
</evidence>
<evidence type="ECO:0000313" key="2">
    <source>
        <dbReference type="EMBL" id="WWP21337.1"/>
    </source>
</evidence>
<gene>
    <name evidence="2" type="ORF">V6668_03865</name>
</gene>
<feature type="region of interest" description="Disordered" evidence="1">
    <location>
        <begin position="1"/>
        <end position="63"/>
    </location>
</feature>
<proteinExistence type="predicted"/>
<protein>
    <submittedName>
        <fullName evidence="2">Uncharacterized protein</fullName>
    </submittedName>
</protein>
<sequence length="63" mass="6122">MAARKNSAVAVSPQAPPCGATGARQPGEAAAPGQARALKPRLAEQQGLGQPGEAAAPGPSPRP</sequence>
<dbReference type="Proteomes" id="UP001364764">
    <property type="component" value="Chromosome"/>
</dbReference>